<dbReference type="EMBL" id="QRNB01000072">
    <property type="protein sequence ID" value="RHK08905.1"/>
    <property type="molecule type" value="Genomic_DNA"/>
</dbReference>
<evidence type="ECO:0000313" key="3">
    <source>
        <dbReference type="EMBL" id="RHK08905.1"/>
    </source>
</evidence>
<reference evidence="1" key="2">
    <citation type="submission" date="2022-11" db="EMBL/GenBank/DDBJ databases">
        <title>Genomic repertoires linked with pathogenic potency of arthritogenic Prevotella copri isolated from the gut of rheumatoid arthritis patients.</title>
        <authorList>
            <person name="Nii T."/>
            <person name="Maeda Y."/>
            <person name="Motooka D."/>
            <person name="Naito M."/>
            <person name="Matsumoto Y."/>
            <person name="Ogawa T."/>
            <person name="Oguro-Igashira E."/>
            <person name="Kishikawa T."/>
            <person name="Yamashita M."/>
            <person name="Koizumi S."/>
            <person name="Kurakawa T."/>
            <person name="Okumura R."/>
            <person name="Kayama H."/>
            <person name="Murakami M."/>
            <person name="Sakaguchi T."/>
            <person name="Das B."/>
            <person name="Nakamura S."/>
            <person name="Okada Y."/>
            <person name="Kumanogoh A."/>
            <person name="Takeda K."/>
        </authorList>
    </citation>
    <scope>NUCLEOTIDE SEQUENCE</scope>
    <source>
        <strain evidence="1">N016-13</strain>
    </source>
</reference>
<evidence type="ECO:0000313" key="1">
    <source>
        <dbReference type="EMBL" id="MCW4094843.1"/>
    </source>
</evidence>
<accession>A0A3E5DTE8</accession>
<evidence type="ECO:0000313" key="5">
    <source>
        <dbReference type="Proteomes" id="UP000286211"/>
    </source>
</evidence>
<dbReference type="Proteomes" id="UP000286211">
    <property type="component" value="Unassembled WGS sequence"/>
</dbReference>
<dbReference type="Proteomes" id="UP001209074">
    <property type="component" value="Unassembled WGS sequence"/>
</dbReference>
<protein>
    <submittedName>
        <fullName evidence="3">Uncharacterized protein</fullName>
    </submittedName>
</protein>
<dbReference type="AlphaFoldDB" id="A0A3E5DTE8"/>
<reference evidence="4 5" key="1">
    <citation type="submission" date="2018-08" db="EMBL/GenBank/DDBJ databases">
        <title>A genome reference for cultivated species of the human gut microbiota.</title>
        <authorList>
            <person name="Zou Y."/>
            <person name="Xue W."/>
            <person name="Luo G."/>
        </authorList>
    </citation>
    <scope>NUCLEOTIDE SEQUENCE [LARGE SCALE GENOMIC DNA]</scope>
    <source>
        <strain evidence="2 4">AF24-12</strain>
        <strain evidence="3 5">AF46-2NS</strain>
    </source>
</reference>
<evidence type="ECO:0000313" key="2">
    <source>
        <dbReference type="EMBL" id="RGS11899.1"/>
    </source>
</evidence>
<dbReference type="EMBL" id="QRVA01000046">
    <property type="protein sequence ID" value="RGS11899.1"/>
    <property type="molecule type" value="Genomic_DNA"/>
</dbReference>
<dbReference type="GeneID" id="69850312"/>
<name>A0A3E5DTE8_9BACT</name>
<evidence type="ECO:0000313" key="4">
    <source>
        <dbReference type="Proteomes" id="UP000283872"/>
    </source>
</evidence>
<proteinExistence type="predicted"/>
<gene>
    <name evidence="3" type="ORF">DW079_11910</name>
    <name evidence="2" type="ORF">DWY11_13520</name>
    <name evidence="1" type="ORF">ONT05_15085</name>
</gene>
<dbReference type="EMBL" id="JAPDUS010000044">
    <property type="protein sequence ID" value="MCW4094843.1"/>
    <property type="molecule type" value="Genomic_DNA"/>
</dbReference>
<comment type="caution">
    <text evidence="3">The sequence shown here is derived from an EMBL/GenBank/DDBJ whole genome shotgun (WGS) entry which is preliminary data.</text>
</comment>
<organism evidence="3 5">
    <name type="scientific">Segatella copri</name>
    <dbReference type="NCBI Taxonomy" id="165179"/>
    <lineage>
        <taxon>Bacteria</taxon>
        <taxon>Pseudomonadati</taxon>
        <taxon>Bacteroidota</taxon>
        <taxon>Bacteroidia</taxon>
        <taxon>Bacteroidales</taxon>
        <taxon>Prevotellaceae</taxon>
        <taxon>Segatella</taxon>
    </lineage>
</organism>
<dbReference type="Proteomes" id="UP000283872">
    <property type="component" value="Unassembled WGS sequence"/>
</dbReference>
<dbReference type="RefSeq" id="WP_006848560.1">
    <property type="nucleotide sequence ID" value="NZ_JAPDUQ010000005.1"/>
</dbReference>
<sequence>MDIIKEIINCETNKKFIKAHDDGRIEIPDVIFYVLYESGDTDVVGCCLGDVYPQIAGEVDNEDSRLLGFLEGDYVDEYFNYLEGECDDALGSVKAFVKEIKKLLPYLRIDKSVDEWMKEH</sequence>